<name>A0ACB7TG56_HYAAI</name>
<organism evidence="1 2">
    <name type="scientific">Hyalomma asiaticum</name>
    <name type="common">Tick</name>
    <dbReference type="NCBI Taxonomy" id="266040"/>
    <lineage>
        <taxon>Eukaryota</taxon>
        <taxon>Metazoa</taxon>
        <taxon>Ecdysozoa</taxon>
        <taxon>Arthropoda</taxon>
        <taxon>Chelicerata</taxon>
        <taxon>Arachnida</taxon>
        <taxon>Acari</taxon>
        <taxon>Parasitiformes</taxon>
        <taxon>Ixodida</taxon>
        <taxon>Ixodoidea</taxon>
        <taxon>Ixodidae</taxon>
        <taxon>Hyalomminae</taxon>
        <taxon>Hyalomma</taxon>
    </lineage>
</organism>
<dbReference type="EMBL" id="CM023481">
    <property type="protein sequence ID" value="KAH6945312.1"/>
    <property type="molecule type" value="Genomic_DNA"/>
</dbReference>
<gene>
    <name evidence="1" type="ORF">HPB50_007866</name>
</gene>
<keyword evidence="2" id="KW-1185">Reference proteome</keyword>
<sequence length="59" mass="6185">MSELGKQTAVDGHEERNSNSDPAPCGVPEDRVADLPQAIQAPCKLAAMKACTDVGFKAD</sequence>
<reference evidence="1" key="1">
    <citation type="submission" date="2020-05" db="EMBL/GenBank/DDBJ databases">
        <title>Large-scale comparative analyses of tick genomes elucidate their genetic diversity and vector capacities.</title>
        <authorList>
            <person name="Jia N."/>
            <person name="Wang J."/>
            <person name="Shi W."/>
            <person name="Du L."/>
            <person name="Sun Y."/>
            <person name="Zhan W."/>
            <person name="Jiang J."/>
            <person name="Wang Q."/>
            <person name="Zhang B."/>
            <person name="Ji P."/>
            <person name="Sakyi L.B."/>
            <person name="Cui X."/>
            <person name="Yuan T."/>
            <person name="Jiang B."/>
            <person name="Yang W."/>
            <person name="Lam T.T.-Y."/>
            <person name="Chang Q."/>
            <person name="Ding S."/>
            <person name="Wang X."/>
            <person name="Zhu J."/>
            <person name="Ruan X."/>
            <person name="Zhao L."/>
            <person name="Wei J."/>
            <person name="Que T."/>
            <person name="Du C."/>
            <person name="Cheng J."/>
            <person name="Dai P."/>
            <person name="Han X."/>
            <person name="Huang E."/>
            <person name="Gao Y."/>
            <person name="Liu J."/>
            <person name="Shao H."/>
            <person name="Ye R."/>
            <person name="Li L."/>
            <person name="Wei W."/>
            <person name="Wang X."/>
            <person name="Wang C."/>
            <person name="Yang T."/>
            <person name="Huo Q."/>
            <person name="Li W."/>
            <person name="Guo W."/>
            <person name="Chen H."/>
            <person name="Zhou L."/>
            <person name="Ni X."/>
            <person name="Tian J."/>
            <person name="Zhou Y."/>
            <person name="Sheng Y."/>
            <person name="Liu T."/>
            <person name="Pan Y."/>
            <person name="Xia L."/>
            <person name="Li J."/>
            <person name="Zhao F."/>
            <person name="Cao W."/>
        </authorList>
    </citation>
    <scope>NUCLEOTIDE SEQUENCE</scope>
    <source>
        <strain evidence="1">Hyas-2018</strain>
    </source>
</reference>
<evidence type="ECO:0000313" key="1">
    <source>
        <dbReference type="EMBL" id="KAH6945312.1"/>
    </source>
</evidence>
<dbReference type="Proteomes" id="UP000821845">
    <property type="component" value="Chromosome 1"/>
</dbReference>
<protein>
    <submittedName>
        <fullName evidence="1">Uncharacterized protein</fullName>
    </submittedName>
</protein>
<evidence type="ECO:0000313" key="2">
    <source>
        <dbReference type="Proteomes" id="UP000821845"/>
    </source>
</evidence>
<comment type="caution">
    <text evidence="1">The sequence shown here is derived from an EMBL/GenBank/DDBJ whole genome shotgun (WGS) entry which is preliminary data.</text>
</comment>
<proteinExistence type="predicted"/>
<accession>A0ACB7TG56</accession>